<evidence type="ECO:0000259" key="6">
    <source>
        <dbReference type="Pfam" id="PF14691"/>
    </source>
</evidence>
<keyword evidence="3" id="KW-0314">Glutamate biosynthesis</keyword>
<dbReference type="SUPFAM" id="SSF51971">
    <property type="entry name" value="Nucleotide-binding domain"/>
    <property type="match status" value="1"/>
</dbReference>
<feature type="domain" description="FAD/NAD(P)-binding" evidence="5">
    <location>
        <begin position="145"/>
        <end position="459"/>
    </location>
</feature>
<keyword evidence="1" id="KW-0028">Amino-acid biosynthesis</keyword>
<dbReference type="Pfam" id="PF14691">
    <property type="entry name" value="Fer4_20"/>
    <property type="match status" value="1"/>
</dbReference>
<gene>
    <name evidence="7" type="ORF">G4177_04015</name>
</gene>
<dbReference type="SUPFAM" id="SSF46548">
    <property type="entry name" value="alpha-helical ferredoxin"/>
    <property type="match status" value="1"/>
</dbReference>
<dbReference type="Proteomes" id="UP001516472">
    <property type="component" value="Unassembled WGS sequence"/>
</dbReference>
<dbReference type="InterPro" id="IPR023753">
    <property type="entry name" value="FAD/NAD-binding_dom"/>
</dbReference>
<evidence type="ECO:0000259" key="5">
    <source>
        <dbReference type="Pfam" id="PF07992"/>
    </source>
</evidence>
<reference evidence="7 8" key="1">
    <citation type="submission" date="2020-02" db="EMBL/GenBank/DDBJ databases">
        <authorList>
            <person name="Babadi Z.K."/>
            <person name="Risdian C."/>
            <person name="Ebrahimipour G.H."/>
            <person name="Wink J."/>
        </authorList>
    </citation>
    <scope>NUCLEOTIDE SEQUENCE [LARGE SCALE GENOMIC DNA]</scope>
    <source>
        <strain evidence="7 8">ZKHCc1 1396</strain>
    </source>
</reference>
<dbReference type="PRINTS" id="PR00419">
    <property type="entry name" value="ADXRDTASE"/>
</dbReference>
<evidence type="ECO:0000256" key="4">
    <source>
        <dbReference type="ARBA" id="ARBA00029440"/>
    </source>
</evidence>
<dbReference type="Gene3D" id="3.50.50.60">
    <property type="entry name" value="FAD/NAD(P)-binding domain"/>
    <property type="match status" value="2"/>
</dbReference>
<dbReference type="EMBL" id="JAAIYO010000001">
    <property type="protein sequence ID" value="MBE4747342.1"/>
    <property type="molecule type" value="Genomic_DNA"/>
</dbReference>
<evidence type="ECO:0000256" key="2">
    <source>
        <dbReference type="ARBA" id="ARBA00023002"/>
    </source>
</evidence>
<dbReference type="InterPro" id="IPR006005">
    <property type="entry name" value="Glut_synth_ssu1"/>
</dbReference>
<comment type="caution">
    <text evidence="7">The sequence shown here is derived from an EMBL/GenBank/DDBJ whole genome shotgun (WGS) entry which is preliminary data.</text>
</comment>
<dbReference type="PANTHER" id="PTHR43100:SF1">
    <property type="entry name" value="GLUTAMATE SYNTHASE [NADPH] SMALL CHAIN"/>
    <property type="match status" value="1"/>
</dbReference>
<name>A0ABR9PHF1_9BACT</name>
<proteinExistence type="predicted"/>
<dbReference type="InterPro" id="IPR051394">
    <property type="entry name" value="Glutamate_Synthase"/>
</dbReference>
<comment type="pathway">
    <text evidence="4">Amino-acid biosynthesis.</text>
</comment>
<dbReference type="InterPro" id="IPR028261">
    <property type="entry name" value="DPD_II"/>
</dbReference>
<evidence type="ECO:0000313" key="8">
    <source>
        <dbReference type="Proteomes" id="UP001516472"/>
    </source>
</evidence>
<dbReference type="RefSeq" id="WP_193346741.1">
    <property type="nucleotide sequence ID" value="NZ_CBCSIP010000018.1"/>
</dbReference>
<dbReference type="Gene3D" id="1.10.1060.10">
    <property type="entry name" value="Alpha-helical ferredoxin"/>
    <property type="match status" value="1"/>
</dbReference>
<dbReference type="PANTHER" id="PTHR43100">
    <property type="entry name" value="GLUTAMATE SYNTHASE [NADPH] SMALL CHAIN"/>
    <property type="match status" value="1"/>
</dbReference>
<dbReference type="NCBIfam" id="TIGR01317">
    <property type="entry name" value="GOGAT_sm_gam"/>
    <property type="match status" value="1"/>
</dbReference>
<evidence type="ECO:0000256" key="1">
    <source>
        <dbReference type="ARBA" id="ARBA00022605"/>
    </source>
</evidence>
<keyword evidence="2" id="KW-0560">Oxidoreductase</keyword>
<evidence type="ECO:0000313" key="7">
    <source>
        <dbReference type="EMBL" id="MBE4747342.1"/>
    </source>
</evidence>
<organism evidence="7 8">
    <name type="scientific">Corallococcus soli</name>
    <dbReference type="NCBI Taxonomy" id="2710757"/>
    <lineage>
        <taxon>Bacteria</taxon>
        <taxon>Pseudomonadati</taxon>
        <taxon>Myxococcota</taxon>
        <taxon>Myxococcia</taxon>
        <taxon>Myxococcales</taxon>
        <taxon>Cystobacterineae</taxon>
        <taxon>Myxococcaceae</taxon>
        <taxon>Corallococcus</taxon>
    </lineage>
</organism>
<feature type="domain" description="Dihydroprymidine dehydrogenase" evidence="6">
    <location>
        <begin position="24"/>
        <end position="131"/>
    </location>
</feature>
<dbReference type="Pfam" id="PF07992">
    <property type="entry name" value="Pyr_redox_2"/>
    <property type="match status" value="1"/>
</dbReference>
<sequence>MGKPTGFVEWPRVPAPKRDKAERLEDWRELHLALAPEESKRQAGRCMDCGVPFCHQGCPLGNLIPDFNDAVYRGQWKEAYQVLSRTNTFPEFTGRLCPAPCEAACVLAIDQDAVTIEQLEKEISERAFAEGWVKPRPPARRTGRRVAVVGSGPAGLAAASQLNAAGHTVTVYEKDARAGGLLRYGIPDFKLEKSVLDRRLALMEAEGIVFRTGEDVGATTGYRVLREQYDGVVLALGARRARELDVPGRELSGVLQAMDYLEHQNRVVTAGAAPDARLEARGKRVIILGGGDTGSDCLGTALRQGAASVTQVELLPAPPSVRAKENPWPRWPLVFRTSSSQEEGGERAFALLTKRLEGEDGQLKRLHAVRVEVQREPGGAMKLLEVPGSEQVFDVDLLVLAMGFTGPETGPLAEELGVKLSPRGTVQVDAKFATSAPGVYCAGDASRGASLIVWALADGREAARALDAWLSGSASVLPTRGQDCAF</sequence>
<protein>
    <submittedName>
        <fullName evidence="7">Glutamate synthase subunit beta</fullName>
    </submittedName>
</protein>
<accession>A0ABR9PHF1</accession>
<evidence type="ECO:0000256" key="3">
    <source>
        <dbReference type="ARBA" id="ARBA00023164"/>
    </source>
</evidence>
<dbReference type="InterPro" id="IPR009051">
    <property type="entry name" value="Helical_ferredxn"/>
</dbReference>
<dbReference type="InterPro" id="IPR036188">
    <property type="entry name" value="FAD/NAD-bd_sf"/>
</dbReference>
<keyword evidence="8" id="KW-1185">Reference proteome</keyword>